<dbReference type="Gene3D" id="3.40.710.10">
    <property type="entry name" value="DD-peptidase/beta-lactamase superfamily"/>
    <property type="match status" value="1"/>
</dbReference>
<dbReference type="PANTHER" id="PTHR46825:SF7">
    <property type="entry name" value="D-ALANYL-D-ALANINE CARBOXYPEPTIDASE"/>
    <property type="match status" value="1"/>
</dbReference>
<organism evidence="3 4">
    <name type="scientific">Amycolatopsis deserti</name>
    <dbReference type="NCBI Taxonomy" id="185696"/>
    <lineage>
        <taxon>Bacteria</taxon>
        <taxon>Bacillati</taxon>
        <taxon>Actinomycetota</taxon>
        <taxon>Actinomycetes</taxon>
        <taxon>Pseudonocardiales</taxon>
        <taxon>Pseudonocardiaceae</taxon>
        <taxon>Amycolatopsis</taxon>
    </lineage>
</organism>
<feature type="domain" description="Beta-lactamase-related" evidence="2">
    <location>
        <begin position="43"/>
        <end position="367"/>
    </location>
</feature>
<dbReference type="GO" id="GO:0016787">
    <property type="term" value="F:hydrolase activity"/>
    <property type="evidence" value="ECO:0007669"/>
    <property type="project" value="UniProtKB-KW"/>
</dbReference>
<dbReference type="InterPro" id="IPR001466">
    <property type="entry name" value="Beta-lactam-related"/>
</dbReference>
<evidence type="ECO:0000313" key="4">
    <source>
        <dbReference type="Proteomes" id="UP000605897"/>
    </source>
</evidence>
<dbReference type="InterPro" id="IPR050491">
    <property type="entry name" value="AmpC-like"/>
</dbReference>
<dbReference type="PANTHER" id="PTHR46825">
    <property type="entry name" value="D-ALANYL-D-ALANINE-CARBOXYPEPTIDASE/ENDOPEPTIDASE AMPH"/>
    <property type="match status" value="1"/>
</dbReference>
<keyword evidence="1" id="KW-0732">Signal</keyword>
<evidence type="ECO:0000256" key="1">
    <source>
        <dbReference type="SAM" id="SignalP"/>
    </source>
</evidence>
<feature type="signal peptide" evidence="1">
    <location>
        <begin position="1"/>
        <end position="20"/>
    </location>
</feature>
<feature type="chain" id="PRO_5046422271" evidence="1">
    <location>
        <begin position="21"/>
        <end position="376"/>
    </location>
</feature>
<reference evidence="4" key="1">
    <citation type="journal article" date="2019" name="Int. J. Syst. Evol. Microbiol.">
        <title>The Global Catalogue of Microorganisms (GCM) 10K type strain sequencing project: providing services to taxonomists for standard genome sequencing and annotation.</title>
        <authorList>
            <consortium name="The Broad Institute Genomics Platform"/>
            <consortium name="The Broad Institute Genome Sequencing Center for Infectious Disease"/>
            <person name="Wu L."/>
            <person name="Ma J."/>
        </authorList>
    </citation>
    <scope>NUCLEOTIDE SEQUENCE [LARGE SCALE GENOMIC DNA]</scope>
    <source>
        <strain evidence="4">CGMCC 4.7677</strain>
    </source>
</reference>
<sequence length="376" mass="38781">MTTRHLAALLGLVAVTTLGAASPAAAETSHAATQAALNSYLAHAGPGASVFAGDATGSWTVRSGTATPGKNVAIQPTDHFRVASQTKTFTAATVLQLVDEGAVELDAPIERYLPGVVTGNGYDGTLITVRQLLNHTSGIPENQTAPSPDAGPDGVYSLLELVRDGLSRPPVFAPGGGFQYSNTNYQILGLLIEAVTGQPAEDAITARIITPLGLTGTYFPAAGDHNVAAPALHGYEGGRLGPAYFWLDRTTWLDPSLLRTAGSLVSAQADLTRFHQALAAGEVVSPASLAEMRETTAIPGGSHSTTGDGGGMGLFRLDLPCGGQAWGHAGDTKGWSSLTMVTDDGRHASLVTNALVNNTEAPTRYTVVETALCEGR</sequence>
<accession>A0ABQ3ISR7</accession>
<keyword evidence="4" id="KW-1185">Reference proteome</keyword>
<dbReference type="Proteomes" id="UP000605897">
    <property type="component" value="Unassembled WGS sequence"/>
</dbReference>
<dbReference type="Pfam" id="PF00144">
    <property type="entry name" value="Beta-lactamase"/>
    <property type="match status" value="1"/>
</dbReference>
<dbReference type="InterPro" id="IPR012338">
    <property type="entry name" value="Beta-lactam/transpept-like"/>
</dbReference>
<protein>
    <submittedName>
        <fullName evidence="3">Serine hydrolase</fullName>
    </submittedName>
</protein>
<proteinExistence type="predicted"/>
<gene>
    <name evidence="3" type="ORF">GCM10017786_23760</name>
</gene>
<name>A0ABQ3ISR7_9PSEU</name>
<dbReference type="EMBL" id="BNAU01000002">
    <property type="protein sequence ID" value="GHE90710.1"/>
    <property type="molecule type" value="Genomic_DNA"/>
</dbReference>
<evidence type="ECO:0000313" key="3">
    <source>
        <dbReference type="EMBL" id="GHE90710.1"/>
    </source>
</evidence>
<comment type="caution">
    <text evidence="3">The sequence shown here is derived from an EMBL/GenBank/DDBJ whole genome shotgun (WGS) entry which is preliminary data.</text>
</comment>
<dbReference type="RefSeq" id="WP_191244554.1">
    <property type="nucleotide sequence ID" value="NZ_BNAU01000002.1"/>
</dbReference>
<dbReference type="SUPFAM" id="SSF56601">
    <property type="entry name" value="beta-lactamase/transpeptidase-like"/>
    <property type="match status" value="1"/>
</dbReference>
<evidence type="ECO:0000259" key="2">
    <source>
        <dbReference type="Pfam" id="PF00144"/>
    </source>
</evidence>
<keyword evidence="3" id="KW-0378">Hydrolase</keyword>